<evidence type="ECO:0008006" key="5">
    <source>
        <dbReference type="Google" id="ProtNLM"/>
    </source>
</evidence>
<comment type="caution">
    <text evidence="3">The sequence shown here is derived from an EMBL/GenBank/DDBJ whole genome shotgun (WGS) entry which is preliminary data.</text>
</comment>
<evidence type="ECO:0000313" key="3">
    <source>
        <dbReference type="EMBL" id="GLH69651.1"/>
    </source>
</evidence>
<feature type="region of interest" description="Disordered" evidence="1">
    <location>
        <begin position="298"/>
        <end position="324"/>
    </location>
</feature>
<feature type="transmembrane region" description="Helical" evidence="2">
    <location>
        <begin position="12"/>
        <end position="30"/>
    </location>
</feature>
<evidence type="ECO:0000256" key="2">
    <source>
        <dbReference type="SAM" id="Phobius"/>
    </source>
</evidence>
<keyword evidence="2" id="KW-1133">Transmembrane helix</keyword>
<evidence type="ECO:0000313" key="4">
    <source>
        <dbReference type="Proteomes" id="UP001165089"/>
    </source>
</evidence>
<feature type="transmembrane region" description="Helical" evidence="2">
    <location>
        <begin position="88"/>
        <end position="107"/>
    </location>
</feature>
<feature type="transmembrane region" description="Helical" evidence="2">
    <location>
        <begin position="119"/>
        <end position="138"/>
    </location>
</feature>
<protein>
    <recommendedName>
        <fullName evidence="5">Cytochrome P460 domain-containing protein</fullName>
    </recommendedName>
</protein>
<keyword evidence="2" id="KW-0472">Membrane</keyword>
<sequence length="324" mass="34653">MEWIATKHALMAHLPVAAGLLLPLALIAALRPGRGNRPWWIACRYLGWAGLLGLLASLASGWAEARVQGLLPPGRLLPLPGSGLPPELARHVLWAAAGLPVAFLALWAMHRPRKEHQGFGFLPLLFGLIWAVIALYTGRMGHGLVRPSAPRPASAPVPQAVVPPPVDPEAKVPVRALDYAALVPIQAEPLKSPVHGGRWIRVWVSEGAVEAYRAGGPLPPGALVVMSTVEDRWGRPGPDPGPLYALEMKDGRPRLTFYWARVPADRQAETGGEARVYWRSPDAHLESCLGCHAAGLADPARRSRARTPRKAAGAPASPAGTPQE</sequence>
<keyword evidence="2" id="KW-0812">Transmembrane</keyword>
<dbReference type="Proteomes" id="UP001165089">
    <property type="component" value="Unassembled WGS sequence"/>
</dbReference>
<name>A0ABQ5Q5H7_9BACT</name>
<organism evidence="3 4">
    <name type="scientific">Geothrix rubra</name>
    <dbReference type="NCBI Taxonomy" id="2927977"/>
    <lineage>
        <taxon>Bacteria</taxon>
        <taxon>Pseudomonadati</taxon>
        <taxon>Acidobacteriota</taxon>
        <taxon>Holophagae</taxon>
        <taxon>Holophagales</taxon>
        <taxon>Holophagaceae</taxon>
        <taxon>Geothrix</taxon>
    </lineage>
</organism>
<accession>A0ABQ5Q5H7</accession>
<keyword evidence="4" id="KW-1185">Reference proteome</keyword>
<feature type="transmembrane region" description="Helical" evidence="2">
    <location>
        <begin position="42"/>
        <end position="63"/>
    </location>
</feature>
<reference evidence="3 4" key="1">
    <citation type="journal article" date="2023" name="Antonie Van Leeuwenhoek">
        <title>Mesoterricola silvestris gen. nov., sp. nov., Mesoterricola sediminis sp. nov., Geothrix oryzae sp. nov., Geothrix edaphica sp. nov., Geothrix rubra sp. nov., and Geothrix limicola sp. nov., six novel members of Acidobacteriota isolated from soils.</title>
        <authorList>
            <person name="Itoh H."/>
            <person name="Sugisawa Y."/>
            <person name="Mise K."/>
            <person name="Xu Z."/>
            <person name="Kuniyasu M."/>
            <person name="Ushijima N."/>
            <person name="Kawano K."/>
            <person name="Kobayashi E."/>
            <person name="Shiratori Y."/>
            <person name="Masuda Y."/>
            <person name="Senoo K."/>
        </authorList>
    </citation>
    <scope>NUCLEOTIDE SEQUENCE [LARGE SCALE GENOMIC DNA]</scope>
    <source>
        <strain evidence="3 4">Red803</strain>
    </source>
</reference>
<evidence type="ECO:0000256" key="1">
    <source>
        <dbReference type="SAM" id="MobiDB-lite"/>
    </source>
</evidence>
<dbReference type="RefSeq" id="WP_285723666.1">
    <property type="nucleotide sequence ID" value="NZ_BSDD01000002.1"/>
</dbReference>
<proteinExistence type="predicted"/>
<gene>
    <name evidence="3" type="ORF">GETHPA_11840</name>
</gene>
<feature type="compositionally biased region" description="Low complexity" evidence="1">
    <location>
        <begin position="311"/>
        <end position="324"/>
    </location>
</feature>
<dbReference type="EMBL" id="BSDD01000002">
    <property type="protein sequence ID" value="GLH69651.1"/>
    <property type="molecule type" value="Genomic_DNA"/>
</dbReference>